<sequence>MNLAERRQVSVVMHNHDTEQWRTLRLGPEHLGCTWTSRKSHPAVGTEPAVQSPT</sequence>
<dbReference type="AlphaFoldDB" id="A0A1G9SPF4"/>
<name>A0A1G9SPF4_ALLAB</name>
<reference evidence="1 2" key="1">
    <citation type="submission" date="2016-10" db="EMBL/GenBank/DDBJ databases">
        <authorList>
            <person name="de Groot N.N."/>
        </authorList>
    </citation>
    <scope>NUCLEOTIDE SEQUENCE [LARGE SCALE GENOMIC DNA]</scope>
    <source>
        <strain evidence="1 2">DSM 44149</strain>
    </source>
</reference>
<protein>
    <submittedName>
        <fullName evidence="1">Uncharacterized protein</fullName>
    </submittedName>
</protein>
<gene>
    <name evidence="1" type="ORF">SAMN04489726_1299</name>
</gene>
<accession>A0A1G9SPF4</accession>
<keyword evidence="2" id="KW-1185">Reference proteome</keyword>
<proteinExistence type="predicted"/>
<evidence type="ECO:0000313" key="1">
    <source>
        <dbReference type="EMBL" id="SDM37302.1"/>
    </source>
</evidence>
<dbReference type="Proteomes" id="UP000183376">
    <property type="component" value="Chromosome I"/>
</dbReference>
<organism evidence="1 2">
    <name type="scientific">Allokutzneria albata</name>
    <name type="common">Kibdelosporangium albatum</name>
    <dbReference type="NCBI Taxonomy" id="211114"/>
    <lineage>
        <taxon>Bacteria</taxon>
        <taxon>Bacillati</taxon>
        <taxon>Actinomycetota</taxon>
        <taxon>Actinomycetes</taxon>
        <taxon>Pseudonocardiales</taxon>
        <taxon>Pseudonocardiaceae</taxon>
        <taxon>Allokutzneria</taxon>
    </lineage>
</organism>
<dbReference type="EMBL" id="LT629701">
    <property type="protein sequence ID" value="SDM37302.1"/>
    <property type="molecule type" value="Genomic_DNA"/>
</dbReference>
<evidence type="ECO:0000313" key="2">
    <source>
        <dbReference type="Proteomes" id="UP000183376"/>
    </source>
</evidence>